<feature type="signal peptide" evidence="10">
    <location>
        <begin position="1"/>
        <end position="31"/>
    </location>
</feature>
<dbReference type="FunFam" id="2.60.40.60:FF:000020">
    <property type="entry name" value="Dachsous cadherin-related 1b"/>
    <property type="match status" value="3"/>
</dbReference>
<dbReference type="InterPro" id="IPR002126">
    <property type="entry name" value="Cadherin-like_dom"/>
</dbReference>
<keyword evidence="6 9" id="KW-0472">Membrane</keyword>
<feature type="domain" description="Cadherin" evidence="11">
    <location>
        <begin position="962"/>
        <end position="1072"/>
    </location>
</feature>
<evidence type="ECO:0000256" key="2">
    <source>
        <dbReference type="ARBA" id="ARBA00022692"/>
    </source>
</evidence>
<feature type="domain" description="Cadherin" evidence="11">
    <location>
        <begin position="164"/>
        <end position="280"/>
    </location>
</feature>
<organism evidence="12 13">
    <name type="scientific">Potamilus streckersoni</name>
    <dbReference type="NCBI Taxonomy" id="2493646"/>
    <lineage>
        <taxon>Eukaryota</taxon>
        <taxon>Metazoa</taxon>
        <taxon>Spiralia</taxon>
        <taxon>Lophotrochozoa</taxon>
        <taxon>Mollusca</taxon>
        <taxon>Bivalvia</taxon>
        <taxon>Autobranchia</taxon>
        <taxon>Heteroconchia</taxon>
        <taxon>Palaeoheterodonta</taxon>
        <taxon>Unionida</taxon>
        <taxon>Unionoidea</taxon>
        <taxon>Unionidae</taxon>
        <taxon>Ambleminae</taxon>
        <taxon>Lampsilini</taxon>
        <taxon>Potamilus</taxon>
    </lineage>
</organism>
<dbReference type="GO" id="GO:0044331">
    <property type="term" value="P:cell-cell adhesion mediated by cadherin"/>
    <property type="evidence" value="ECO:0007669"/>
    <property type="project" value="TreeGrafter"/>
</dbReference>
<name>A0AAE0WB72_9BIVA</name>
<dbReference type="InterPro" id="IPR020894">
    <property type="entry name" value="Cadherin_CS"/>
</dbReference>
<reference evidence="12" key="3">
    <citation type="submission" date="2023-05" db="EMBL/GenBank/DDBJ databases">
        <authorList>
            <person name="Smith C.H."/>
        </authorList>
    </citation>
    <scope>NUCLEOTIDE SEQUENCE</scope>
    <source>
        <strain evidence="12">CHS0354</strain>
        <tissue evidence="12">Mantle</tissue>
    </source>
</reference>
<dbReference type="SUPFAM" id="SSF49313">
    <property type="entry name" value="Cadherin-like"/>
    <property type="match status" value="7"/>
</dbReference>
<evidence type="ECO:0000256" key="10">
    <source>
        <dbReference type="SAM" id="SignalP"/>
    </source>
</evidence>
<dbReference type="GO" id="GO:0034332">
    <property type="term" value="P:adherens junction organization"/>
    <property type="evidence" value="ECO:0007669"/>
    <property type="project" value="TreeGrafter"/>
</dbReference>
<keyword evidence="10" id="KW-0732">Signal</keyword>
<evidence type="ECO:0000256" key="1">
    <source>
        <dbReference type="ARBA" id="ARBA00004370"/>
    </source>
</evidence>
<dbReference type="GO" id="GO:0016342">
    <property type="term" value="C:catenin complex"/>
    <property type="evidence" value="ECO:0007669"/>
    <property type="project" value="TreeGrafter"/>
</dbReference>
<reference evidence="12" key="1">
    <citation type="journal article" date="2021" name="Genome Biol. Evol.">
        <title>A High-Quality Reference Genome for a Parasitic Bivalve with Doubly Uniparental Inheritance (Bivalvia: Unionida).</title>
        <authorList>
            <person name="Smith C.H."/>
        </authorList>
    </citation>
    <scope>NUCLEOTIDE SEQUENCE</scope>
    <source>
        <strain evidence="12">CHS0354</strain>
    </source>
</reference>
<evidence type="ECO:0000256" key="7">
    <source>
        <dbReference type="PROSITE-ProRule" id="PRU00043"/>
    </source>
</evidence>
<evidence type="ECO:0000256" key="8">
    <source>
        <dbReference type="SAM" id="MobiDB-lite"/>
    </source>
</evidence>
<gene>
    <name evidence="12" type="ORF">CHS0354_039205</name>
</gene>
<dbReference type="PROSITE" id="PS00232">
    <property type="entry name" value="CADHERIN_1"/>
    <property type="match status" value="4"/>
</dbReference>
<keyword evidence="3" id="KW-0677">Repeat</keyword>
<dbReference type="EMBL" id="JAEAOA010002295">
    <property type="protein sequence ID" value="KAK3608191.1"/>
    <property type="molecule type" value="Genomic_DNA"/>
</dbReference>
<evidence type="ECO:0000313" key="13">
    <source>
        <dbReference type="Proteomes" id="UP001195483"/>
    </source>
</evidence>
<dbReference type="Proteomes" id="UP001195483">
    <property type="component" value="Unassembled WGS sequence"/>
</dbReference>
<evidence type="ECO:0000259" key="11">
    <source>
        <dbReference type="PROSITE" id="PS50268"/>
    </source>
</evidence>
<dbReference type="InterPro" id="IPR039808">
    <property type="entry name" value="Cadherin"/>
</dbReference>
<feature type="chain" id="PRO_5042079293" description="Cadherin domain-containing protein" evidence="10">
    <location>
        <begin position="32"/>
        <end position="1188"/>
    </location>
</feature>
<evidence type="ECO:0000256" key="4">
    <source>
        <dbReference type="ARBA" id="ARBA00022837"/>
    </source>
</evidence>
<keyword evidence="5 9" id="KW-1133">Transmembrane helix</keyword>
<dbReference type="PRINTS" id="PR00205">
    <property type="entry name" value="CADHERIN"/>
</dbReference>
<feature type="region of interest" description="Disordered" evidence="8">
    <location>
        <begin position="1112"/>
        <end position="1131"/>
    </location>
</feature>
<feature type="domain" description="Cadherin" evidence="11">
    <location>
        <begin position="433"/>
        <end position="540"/>
    </location>
</feature>
<dbReference type="PANTHER" id="PTHR24027:SF438">
    <property type="entry name" value="CADHERIN 23"/>
    <property type="match status" value="1"/>
</dbReference>
<dbReference type="GO" id="GO:0045296">
    <property type="term" value="F:cadherin binding"/>
    <property type="evidence" value="ECO:0007669"/>
    <property type="project" value="TreeGrafter"/>
</dbReference>
<keyword evidence="4 7" id="KW-0106">Calcium</keyword>
<dbReference type="GO" id="GO:0016339">
    <property type="term" value="P:calcium-dependent cell-cell adhesion via plasma membrane cell adhesion molecules"/>
    <property type="evidence" value="ECO:0007669"/>
    <property type="project" value="TreeGrafter"/>
</dbReference>
<dbReference type="GO" id="GO:0000902">
    <property type="term" value="P:cell morphogenesis"/>
    <property type="evidence" value="ECO:0007669"/>
    <property type="project" value="TreeGrafter"/>
</dbReference>
<evidence type="ECO:0000256" key="6">
    <source>
        <dbReference type="ARBA" id="ARBA00023136"/>
    </source>
</evidence>
<feature type="domain" description="Cadherin" evidence="11">
    <location>
        <begin position="859"/>
        <end position="961"/>
    </location>
</feature>
<dbReference type="PANTHER" id="PTHR24027">
    <property type="entry name" value="CADHERIN-23"/>
    <property type="match status" value="1"/>
</dbReference>
<dbReference type="GO" id="GO:0016477">
    <property type="term" value="P:cell migration"/>
    <property type="evidence" value="ECO:0007669"/>
    <property type="project" value="TreeGrafter"/>
</dbReference>
<comment type="caution">
    <text evidence="12">The sequence shown here is derived from an EMBL/GenBank/DDBJ whole genome shotgun (WGS) entry which is preliminary data.</text>
</comment>
<dbReference type="InterPro" id="IPR015919">
    <property type="entry name" value="Cadherin-like_sf"/>
</dbReference>
<dbReference type="SMART" id="SM00112">
    <property type="entry name" value="CA"/>
    <property type="match status" value="8"/>
</dbReference>
<feature type="domain" description="Cadherin" evidence="11">
    <location>
        <begin position="754"/>
        <end position="858"/>
    </location>
</feature>
<dbReference type="GO" id="GO:0008013">
    <property type="term" value="F:beta-catenin binding"/>
    <property type="evidence" value="ECO:0007669"/>
    <property type="project" value="TreeGrafter"/>
</dbReference>
<protein>
    <recommendedName>
        <fullName evidence="11">Cadherin domain-containing protein</fullName>
    </recommendedName>
</protein>
<feature type="transmembrane region" description="Helical" evidence="9">
    <location>
        <begin position="1078"/>
        <end position="1102"/>
    </location>
</feature>
<evidence type="ECO:0000256" key="5">
    <source>
        <dbReference type="ARBA" id="ARBA00022989"/>
    </source>
</evidence>
<keyword evidence="2 9" id="KW-0812">Transmembrane</keyword>
<keyword evidence="13" id="KW-1185">Reference proteome</keyword>
<dbReference type="GO" id="GO:0007043">
    <property type="term" value="P:cell-cell junction assembly"/>
    <property type="evidence" value="ECO:0007669"/>
    <property type="project" value="TreeGrafter"/>
</dbReference>
<feature type="domain" description="Cadherin" evidence="11">
    <location>
        <begin position="326"/>
        <end position="422"/>
    </location>
</feature>
<dbReference type="GO" id="GO:0007156">
    <property type="term" value="P:homophilic cell adhesion via plasma membrane adhesion molecules"/>
    <property type="evidence" value="ECO:0007669"/>
    <property type="project" value="InterPro"/>
</dbReference>
<dbReference type="CDD" id="cd11304">
    <property type="entry name" value="Cadherin_repeat"/>
    <property type="match status" value="7"/>
</dbReference>
<evidence type="ECO:0000256" key="9">
    <source>
        <dbReference type="SAM" id="Phobius"/>
    </source>
</evidence>
<dbReference type="PROSITE" id="PS50268">
    <property type="entry name" value="CADHERIN_2"/>
    <property type="match status" value="9"/>
</dbReference>
<proteinExistence type="predicted"/>
<dbReference type="Gene3D" id="2.60.40.60">
    <property type="entry name" value="Cadherins"/>
    <property type="match status" value="8"/>
</dbReference>
<dbReference type="GO" id="GO:0005912">
    <property type="term" value="C:adherens junction"/>
    <property type="evidence" value="ECO:0007669"/>
    <property type="project" value="TreeGrafter"/>
</dbReference>
<accession>A0AAE0WB72</accession>
<sequence>MKRELIDPDTHKMKCSFGLLTFGLLLVDVRAQGPCSMTSTITVTLDEGNVTESQSLSGSSPYQATLPVTGTIGGANGITLVMTNDNPFTLNPNSTFKIENFGSGTRIRLITSVDRDGPGFTSLDDTEIISFQLKCTSNADTSTTAYATVSVNIRDVNDNSPQFISTPYTVSVEEVNPVGTTIYRHISAMDKDSGLAATIDYTITTGDGSVRDGSRKLIFGATRFPNLIINQSLDFEPLYALGQTTYVMTVIATDLGTPPLSSVAQVNVTVTDSDDMAPAFVYDNCLLSGIYCVDPRYSTSVVSGQVTKPLTIYPLVGFTRQTASFMRAVDRDTLRSPLTFRIAGTSPVSYVNYFSVAGSGPVASGDKDIYTATLTQLFSITRNSNLTRVEVYILATQANGKYEERATVSVDIDILNSSPPTVITATGFNTGYIYENSRLGQNVLDGTTSLAKPLQLIVTDPDDSISGQKTTFSFSATGTGLFNVDSNGYIYLASGNLDYETTKSATINVRVTETNTTERRSTDITVTIMVLDLNDNDPVFTSTGAVHVSVPEGDYTLSFRLLVQIDATDADSGVNGILKYSIMSIEPAVSSGFFTINANTGDVSLSGRVTYPSNYVVVVKATDSAVSPDVVRSATKNLYVNVTSAGNNVPQIPSTLYTITISEGTESGTSIFTVPATDPDGQLLSFTITAGNTAGKFSIDSSGQLRTVGSLDREVTPTYNLTVAVRDTTTPLPLTATTTVSVILTDVNDNNPVFPSQYQFTVLENQPTGTSVGTVTATDADRPNTGNSELTYRLKPANNVFTINPTTGQITTFQPLDYESQNQYIFEVLAVDRASDSRTGTVSIIVIVTDVQDSVPLFTQQIFTANVAEGSANAFVVSVSAIDADAVDNIQYRFQSSATATTFTINSASGQINTAVALDYETQRYYEFFVTTADGQGSTNPSSTATVRVTVLDQNDNSPILSLPVTSVQVFEDAEVNHVLVTASATDADATGTVNSEIEYTIASVIPYSGLSLFSIDRVMGHLVNVQSFTKESKSYQYQIIIRASDKGTPVQSSTSLFLLNIIPTESEAAKTSDNSNILLIIAACEGAALVIVLFLVVIMIIQTKWRRFHSSDGSNVNEQPISATGQTESEIQECPLEPATSVSSVIESVEAQLTNIYDAVAEVSGYDELSRNRTDLPYDIIQLDTGV</sequence>
<evidence type="ECO:0000313" key="12">
    <source>
        <dbReference type="EMBL" id="KAK3608191.1"/>
    </source>
</evidence>
<feature type="compositionally biased region" description="Polar residues" evidence="8">
    <location>
        <begin position="1112"/>
        <end position="1130"/>
    </location>
</feature>
<dbReference type="AlphaFoldDB" id="A0AAE0WB72"/>
<feature type="domain" description="Cadherin" evidence="11">
    <location>
        <begin position="542"/>
        <end position="652"/>
    </location>
</feature>
<comment type="subcellular location">
    <subcellularLocation>
        <location evidence="1">Membrane</location>
    </subcellularLocation>
</comment>
<feature type="domain" description="Cadherin" evidence="11">
    <location>
        <begin position="88"/>
        <end position="163"/>
    </location>
</feature>
<feature type="domain" description="Cadherin" evidence="11">
    <location>
        <begin position="653"/>
        <end position="754"/>
    </location>
</feature>
<reference evidence="12" key="2">
    <citation type="journal article" date="2021" name="Genome Biol. Evol.">
        <title>Developing a high-quality reference genome for a parasitic bivalve with doubly uniparental inheritance (Bivalvia: Unionida).</title>
        <authorList>
            <person name="Smith C.H."/>
        </authorList>
    </citation>
    <scope>NUCLEOTIDE SEQUENCE</scope>
    <source>
        <strain evidence="12">CHS0354</strain>
        <tissue evidence="12">Mantle</tissue>
    </source>
</reference>
<evidence type="ECO:0000256" key="3">
    <source>
        <dbReference type="ARBA" id="ARBA00022737"/>
    </source>
</evidence>
<dbReference type="GO" id="GO:0005509">
    <property type="term" value="F:calcium ion binding"/>
    <property type="evidence" value="ECO:0007669"/>
    <property type="project" value="UniProtKB-UniRule"/>
</dbReference>
<dbReference type="Pfam" id="PF00028">
    <property type="entry name" value="Cadherin"/>
    <property type="match status" value="6"/>
</dbReference>